<evidence type="ECO:0000313" key="2">
    <source>
        <dbReference type="EMBL" id="MBB4247759.1"/>
    </source>
</evidence>
<comment type="caution">
    <text evidence="2">The sequence shown here is derived from an EMBL/GenBank/DDBJ whole genome shotgun (WGS) entry which is preliminary data.</text>
</comment>
<dbReference type="AlphaFoldDB" id="A0A840GHU9"/>
<name>A0A840GHU9_RHOTE</name>
<organism evidence="2 3">
    <name type="scientific">Rhodocyclus tenuis</name>
    <name type="common">Rhodospirillum tenue</name>
    <dbReference type="NCBI Taxonomy" id="1066"/>
    <lineage>
        <taxon>Bacteria</taxon>
        <taxon>Pseudomonadati</taxon>
        <taxon>Pseudomonadota</taxon>
        <taxon>Betaproteobacteria</taxon>
        <taxon>Rhodocyclales</taxon>
        <taxon>Rhodocyclaceae</taxon>
        <taxon>Rhodocyclus</taxon>
    </lineage>
</organism>
<feature type="domain" description="DUF1854" evidence="1">
    <location>
        <begin position="43"/>
        <end position="172"/>
    </location>
</feature>
<accession>A0A840GHU9</accession>
<proteinExistence type="predicted"/>
<gene>
    <name evidence="2" type="ORF">GGD90_002144</name>
</gene>
<dbReference type="Pfam" id="PF08909">
    <property type="entry name" value="DUF1854"/>
    <property type="match status" value="1"/>
</dbReference>
<dbReference type="EMBL" id="JACIGE010000007">
    <property type="protein sequence ID" value="MBB4247759.1"/>
    <property type="molecule type" value="Genomic_DNA"/>
</dbReference>
<dbReference type="Proteomes" id="UP000587070">
    <property type="component" value="Unassembled WGS sequence"/>
</dbReference>
<reference evidence="2 3" key="1">
    <citation type="submission" date="2020-08" db="EMBL/GenBank/DDBJ databases">
        <title>Genome sequencing of Purple Non-Sulfur Bacteria from various extreme environments.</title>
        <authorList>
            <person name="Mayer M."/>
        </authorList>
    </citation>
    <scope>NUCLEOTIDE SEQUENCE [LARGE SCALE GENOMIC DNA]</scope>
    <source>
        <strain evidence="2 3">2761</strain>
    </source>
</reference>
<sequence length="173" mass="18649">MSDNIPATSTVATAASTAAGAAFALRRDSFGLLVYAGADGVEHTGVVPVRAFPISAPADGVALINAEGHELLWIEQLAALPVELCALINEELANRELIPEIRSVRSVSSFATPSVWRIATDRGETEIVLRSEDDIRRLASPALLIADAHGLHFLIRDRYALDAHSRKLLDRFL</sequence>
<evidence type="ECO:0000259" key="1">
    <source>
        <dbReference type="Pfam" id="PF08909"/>
    </source>
</evidence>
<protein>
    <recommendedName>
        <fullName evidence="1">DUF1854 domain-containing protein</fullName>
    </recommendedName>
</protein>
<keyword evidence="3" id="KW-1185">Reference proteome</keyword>
<dbReference type="RefSeq" id="WP_221227735.1">
    <property type="nucleotide sequence ID" value="NZ_JACIGE010000007.1"/>
</dbReference>
<evidence type="ECO:0000313" key="3">
    <source>
        <dbReference type="Proteomes" id="UP000587070"/>
    </source>
</evidence>
<dbReference type="InterPro" id="IPR015005">
    <property type="entry name" value="DUF1854"/>
</dbReference>